<feature type="region of interest" description="Disordered" evidence="3">
    <location>
        <begin position="671"/>
        <end position="726"/>
    </location>
</feature>
<keyword evidence="2" id="KW-0963">Cytoplasm</keyword>
<feature type="compositionally biased region" description="Basic and acidic residues" evidence="3">
    <location>
        <begin position="140"/>
        <end position="161"/>
    </location>
</feature>
<feature type="region of interest" description="Disordered" evidence="3">
    <location>
        <begin position="1194"/>
        <end position="1217"/>
    </location>
</feature>
<accession>A0AAU9XQ39</accession>
<comment type="caution">
    <text evidence="4">The sequence shown here is derived from an EMBL/GenBank/DDBJ whole genome shotgun (WGS) entry which is preliminary data.</text>
</comment>
<evidence type="ECO:0000256" key="1">
    <source>
        <dbReference type="ARBA" id="ARBA00004496"/>
    </source>
</evidence>
<feature type="region of interest" description="Disordered" evidence="3">
    <location>
        <begin position="1039"/>
        <end position="1068"/>
    </location>
</feature>
<dbReference type="Pfam" id="PF10477">
    <property type="entry name" value="EIF4E-T"/>
    <property type="match status" value="1"/>
</dbReference>
<feature type="region of interest" description="Disordered" evidence="3">
    <location>
        <begin position="763"/>
        <end position="786"/>
    </location>
</feature>
<feature type="region of interest" description="Disordered" evidence="3">
    <location>
        <begin position="123"/>
        <end position="356"/>
    </location>
</feature>
<dbReference type="Proteomes" id="UP001159428">
    <property type="component" value="Unassembled WGS sequence"/>
</dbReference>
<dbReference type="AlphaFoldDB" id="A0AAU9XQ39"/>
<reference evidence="4 5" key="1">
    <citation type="submission" date="2022-05" db="EMBL/GenBank/DDBJ databases">
        <authorList>
            <consortium name="Genoscope - CEA"/>
            <person name="William W."/>
        </authorList>
    </citation>
    <scope>NUCLEOTIDE SEQUENCE [LARGE SCALE GENOMIC DNA]</scope>
</reference>
<evidence type="ECO:0000256" key="3">
    <source>
        <dbReference type="SAM" id="MobiDB-lite"/>
    </source>
</evidence>
<feature type="compositionally biased region" description="Polar residues" evidence="3">
    <location>
        <begin position="123"/>
        <end position="139"/>
    </location>
</feature>
<dbReference type="PANTHER" id="PTHR12269:SF1">
    <property type="entry name" value="EUKARYOTIC TRANSLATION INITIATION FACTOR 4E TRANSPORTER"/>
    <property type="match status" value="1"/>
</dbReference>
<feature type="compositionally biased region" description="Basic and acidic residues" evidence="3">
    <location>
        <begin position="171"/>
        <end position="238"/>
    </location>
</feature>
<evidence type="ECO:0000256" key="2">
    <source>
        <dbReference type="ARBA" id="ARBA00022490"/>
    </source>
</evidence>
<feature type="region of interest" description="Disordered" evidence="3">
    <location>
        <begin position="1"/>
        <end position="21"/>
    </location>
</feature>
<feature type="compositionally biased region" description="Basic and acidic residues" evidence="3">
    <location>
        <begin position="329"/>
        <end position="341"/>
    </location>
</feature>
<evidence type="ECO:0000313" key="4">
    <source>
        <dbReference type="EMBL" id="CAH3155551.1"/>
    </source>
</evidence>
<dbReference type="GO" id="GO:0017148">
    <property type="term" value="P:negative regulation of translation"/>
    <property type="evidence" value="ECO:0007669"/>
    <property type="project" value="TreeGrafter"/>
</dbReference>
<dbReference type="GO" id="GO:0003729">
    <property type="term" value="F:mRNA binding"/>
    <property type="evidence" value="ECO:0007669"/>
    <property type="project" value="TreeGrafter"/>
</dbReference>
<proteinExistence type="predicted"/>
<gene>
    <name evidence="4" type="ORF">PMEA_00028083</name>
</gene>
<comment type="subcellular location">
    <subcellularLocation>
        <location evidence="1">Cytoplasm</location>
    </subcellularLocation>
</comment>
<feature type="region of interest" description="Disordered" evidence="3">
    <location>
        <begin position="490"/>
        <end position="510"/>
    </location>
</feature>
<dbReference type="InterPro" id="IPR018862">
    <property type="entry name" value="eIF4E-T"/>
</dbReference>
<evidence type="ECO:0008006" key="6">
    <source>
        <dbReference type="Google" id="ProtNLM"/>
    </source>
</evidence>
<evidence type="ECO:0000313" key="5">
    <source>
        <dbReference type="Proteomes" id="UP001159428"/>
    </source>
</evidence>
<dbReference type="GO" id="GO:0036464">
    <property type="term" value="C:cytoplasmic ribonucleoprotein granule"/>
    <property type="evidence" value="ECO:0007669"/>
    <property type="project" value="UniProtKB-ARBA"/>
</dbReference>
<feature type="compositionally biased region" description="Low complexity" evidence="3">
    <location>
        <begin position="314"/>
        <end position="324"/>
    </location>
</feature>
<dbReference type="PANTHER" id="PTHR12269">
    <property type="entry name" value="EUKARYOTIC TRANSLATION INITIATION FACTOR 4E TRANSPORTER"/>
    <property type="match status" value="1"/>
</dbReference>
<name>A0AAU9XQ39_9CNID</name>
<feature type="compositionally biased region" description="Low complexity" evidence="3">
    <location>
        <begin position="388"/>
        <end position="408"/>
    </location>
</feature>
<organism evidence="4 5">
    <name type="scientific">Pocillopora meandrina</name>
    <dbReference type="NCBI Taxonomy" id="46732"/>
    <lineage>
        <taxon>Eukaryota</taxon>
        <taxon>Metazoa</taxon>
        <taxon>Cnidaria</taxon>
        <taxon>Anthozoa</taxon>
        <taxon>Hexacorallia</taxon>
        <taxon>Scleractinia</taxon>
        <taxon>Astrocoeniina</taxon>
        <taxon>Pocilloporidae</taxon>
        <taxon>Pocillopora</taxon>
    </lineage>
</organism>
<protein>
    <recommendedName>
        <fullName evidence="6">Eukaryotic translation initiation factor 4E transporter-like</fullName>
    </recommendedName>
</protein>
<feature type="compositionally biased region" description="Polar residues" evidence="3">
    <location>
        <begin position="822"/>
        <end position="836"/>
    </location>
</feature>
<feature type="compositionally biased region" description="Basic and acidic residues" evidence="3">
    <location>
        <begin position="271"/>
        <end position="297"/>
    </location>
</feature>
<feature type="compositionally biased region" description="Basic residues" evidence="3">
    <location>
        <begin position="239"/>
        <end position="249"/>
    </location>
</feature>
<dbReference type="GO" id="GO:0005634">
    <property type="term" value="C:nucleus"/>
    <property type="evidence" value="ECO:0007669"/>
    <property type="project" value="TreeGrafter"/>
</dbReference>
<feature type="region of interest" description="Disordered" evidence="3">
    <location>
        <begin position="801"/>
        <end position="899"/>
    </location>
</feature>
<feature type="compositionally biased region" description="Polar residues" evidence="3">
    <location>
        <begin position="676"/>
        <end position="694"/>
    </location>
</feature>
<feature type="region of interest" description="Disordered" evidence="3">
    <location>
        <begin position="387"/>
        <end position="419"/>
    </location>
</feature>
<keyword evidence="5" id="KW-1185">Reference proteome</keyword>
<dbReference type="EMBL" id="CALNXJ010000058">
    <property type="protein sequence ID" value="CAH3155551.1"/>
    <property type="molecule type" value="Genomic_DNA"/>
</dbReference>
<feature type="region of interest" description="Disordered" evidence="3">
    <location>
        <begin position="525"/>
        <end position="570"/>
    </location>
</feature>
<sequence>MEFGELSAEGDVVTKEVSSPCSQEKVTRVGEEFVASAERGERETEQNTPRVVYSKEELLNLRESPASKLWPSILSEEHIRQGVWDPEIWHQSNSSGKRCTSPGEELKKQLIIEDGIVLSPQRQSFVQGCQIPQSAPERNNQQERVKTGLSRTTDRDREGRSRLTGRVGRGRALDYKERTPLQERNKDPEEPSGKYSGLREKEERGERDRAGGSYGKEKDRGFRERDQDQNRNREEHSRGRNIHVRKKHVKEIQNEEPEWFTFGPSSQFETMELKGFDDDELEKRDQERRKSASDELKAILSVGKKAPMNGEVKSSSATTGSSPSQDGAGDQKNKKTKDAKENVNGTADDSHKQNAKPFDINDFFLSESLLPISGGVDQASSRFRQFFGQPGSNYSSSRSGSPGIASGGTNTPRTPSPGPNYLFSPIAPSVVDGVDSHGLAHMLQSTRINMQPFLDEVMSVGKESKVKGSVRLEDIEAEVTKDGVDFAKKETSDLEQNKENLKRGDTTSSKEEMLAFNMLVEKMKSSGTLPEKPQPAIPGLPSRLLPRPPSPKRKTPRNTPSPYHDLRRSPSPAELLKRMTMQGAVSDDRPPSPAQVVPQMHRPPSPLEMFHKYGAIVSPSHDVFASPLLRHTPSPHAMLAQQRDSPPLGFGGVNLHNVPPHVMSLYLAGHHPGMQQKGNQKPPSRTPQGRNTTRGGAPEPRNQCAPHSKPTSEGQVGSPFIPDRSFMPTSVLRKIRKEQLDQKMPKSDEQPKVRTSIAVEEAIANNKDHTADQDPFQAKARSQSGDTGELVKMALFQQYATENDAQGNKPAQKHDHLLSPRSMKSNDSQPPQSGSPILQKPTAFRPLPGSPQVPFLSFKSSGIHSEPASPLHSFNQSAGSPLRPARPLPHSEPCTPQRHPLADKATLLSPQQLASKGLMPRVDSKPGEGLFGHVTTLESQGKGIRSGITRVVTANEGRPLTHSFEQQPHSIPEKVSMPEDVFHTKRSESLSKSHHGPTMQRMNSTEMSTSYENLPPNHPQGIHGSGSRPTPAHFMTRSFSGPHGPRPGPHVPNGRMSPSSMPAMHGHPGRTPFNSPMPGMPMPPRSAMHPGMIPPHMQAAYLRMMSSSGTPMGGIPSPGINPMSMRLPIPHSVGRYPIMPGHNPAAAAAAAAAAMMYGGRPSPGYPTVNPATMIGARSPHMPHHVGLQQVQGRRVPSPITNHPHQSHSPGGSGSGNILSKWFSEDVLQQAAPVHKDTTADFSRKVMSVEELERQQTAAMN</sequence>